<dbReference type="AlphaFoldDB" id="A0A347WGV9"/>
<evidence type="ECO:0000313" key="1">
    <source>
        <dbReference type="EMBL" id="AXY24102.1"/>
    </source>
</evidence>
<organism evidence="1 2">
    <name type="scientific">Komagataeibacter saccharivorans</name>
    <dbReference type="NCBI Taxonomy" id="265959"/>
    <lineage>
        <taxon>Bacteria</taxon>
        <taxon>Pseudomonadati</taxon>
        <taxon>Pseudomonadota</taxon>
        <taxon>Alphaproteobacteria</taxon>
        <taxon>Acetobacterales</taxon>
        <taxon>Acetobacteraceae</taxon>
        <taxon>Komagataeibacter</taxon>
    </lineage>
</organism>
<dbReference type="KEGG" id="ksc:CD178_03358"/>
<accession>A0A347WGV9</accession>
<evidence type="ECO:0000313" key="2">
    <source>
        <dbReference type="Proteomes" id="UP000264120"/>
    </source>
</evidence>
<gene>
    <name evidence="1" type="ORF">CD178_03358</name>
</gene>
<keyword evidence="2" id="KW-1185">Reference proteome</keyword>
<protein>
    <submittedName>
        <fullName evidence="1">Uncharacterized protein</fullName>
    </submittedName>
</protein>
<geneLocation type="plasmid" evidence="1 2">
    <name>unnamed2</name>
</geneLocation>
<name>A0A347WGV9_9PROT</name>
<dbReference type="EMBL" id="CP023038">
    <property type="protein sequence ID" value="AXY24102.1"/>
    <property type="molecule type" value="Genomic_DNA"/>
</dbReference>
<reference evidence="1 2" key="1">
    <citation type="submission" date="2017-08" db="EMBL/GenBank/DDBJ databases">
        <title>Complete genome sequence of Gluconacetobacter saccharivorans CV1 isolated from Fermented Vinegar.</title>
        <authorList>
            <person name="Kim S.-Y."/>
        </authorList>
    </citation>
    <scope>NUCLEOTIDE SEQUENCE [LARGE SCALE GENOMIC DNA]</scope>
    <source>
        <strain evidence="1 2">CV1</strain>
        <plasmid evidence="1 2">unnamed2</plasmid>
    </source>
</reference>
<proteinExistence type="predicted"/>
<dbReference type="Proteomes" id="UP000264120">
    <property type="component" value="Plasmid unnamed2"/>
</dbReference>
<keyword evidence="1" id="KW-0614">Plasmid</keyword>
<sequence length="92" mass="10466">MRKQQDTLIRGGNKRFLAICLNLEPWTKRRLRLSCLNAAFSTPVGRAAGKSFISRECTYIRQTLYMPALVAIRFTPDLRRIYACRSPASGMA</sequence>